<accession>A0AAN7AST4</accession>
<dbReference type="PANTHER" id="PTHR45737:SF6">
    <property type="entry name" value="VON WILLEBRAND FACTOR A DOMAIN-CONTAINING PROTEIN 5A"/>
    <property type="match status" value="1"/>
</dbReference>
<evidence type="ECO:0000259" key="3">
    <source>
        <dbReference type="PROSITE" id="PS51468"/>
    </source>
</evidence>
<dbReference type="Proteomes" id="UP001303160">
    <property type="component" value="Unassembled WGS sequence"/>
</dbReference>
<dbReference type="PANTHER" id="PTHR45737">
    <property type="entry name" value="VON WILLEBRAND FACTOR A DOMAIN-CONTAINING PROTEIN 5A"/>
    <property type="match status" value="1"/>
</dbReference>
<evidence type="ECO:0000259" key="2">
    <source>
        <dbReference type="PROSITE" id="PS50234"/>
    </source>
</evidence>
<dbReference type="InterPro" id="IPR013694">
    <property type="entry name" value="VIT"/>
</dbReference>
<reference evidence="4" key="1">
    <citation type="journal article" date="2023" name="Mol. Phylogenet. Evol.">
        <title>Genome-scale phylogeny and comparative genomics of the fungal order Sordariales.</title>
        <authorList>
            <person name="Hensen N."/>
            <person name="Bonometti L."/>
            <person name="Westerberg I."/>
            <person name="Brannstrom I.O."/>
            <person name="Guillou S."/>
            <person name="Cros-Aarteil S."/>
            <person name="Calhoun S."/>
            <person name="Haridas S."/>
            <person name="Kuo A."/>
            <person name="Mondo S."/>
            <person name="Pangilinan J."/>
            <person name="Riley R."/>
            <person name="LaButti K."/>
            <person name="Andreopoulos B."/>
            <person name="Lipzen A."/>
            <person name="Chen C."/>
            <person name="Yan M."/>
            <person name="Daum C."/>
            <person name="Ng V."/>
            <person name="Clum A."/>
            <person name="Steindorff A."/>
            <person name="Ohm R.A."/>
            <person name="Martin F."/>
            <person name="Silar P."/>
            <person name="Natvig D.O."/>
            <person name="Lalanne C."/>
            <person name="Gautier V."/>
            <person name="Ament-Velasquez S.L."/>
            <person name="Kruys A."/>
            <person name="Hutchinson M.I."/>
            <person name="Powell A.J."/>
            <person name="Barry K."/>
            <person name="Miller A.N."/>
            <person name="Grigoriev I.V."/>
            <person name="Debuchy R."/>
            <person name="Gladieux P."/>
            <person name="Hiltunen Thoren M."/>
            <person name="Johannesson H."/>
        </authorList>
    </citation>
    <scope>NUCLEOTIDE SEQUENCE</scope>
    <source>
        <strain evidence="4">CBS 315.58</strain>
    </source>
</reference>
<dbReference type="PROSITE" id="PS50234">
    <property type="entry name" value="VWFA"/>
    <property type="match status" value="1"/>
</dbReference>
<name>A0AAN7AST4_9PEZI</name>
<dbReference type="Pfam" id="PF13768">
    <property type="entry name" value="VWA_3"/>
    <property type="match status" value="1"/>
</dbReference>
<dbReference type="InterPro" id="IPR002035">
    <property type="entry name" value="VWF_A"/>
</dbReference>
<evidence type="ECO:0000256" key="1">
    <source>
        <dbReference type="SAM" id="MobiDB-lite"/>
    </source>
</evidence>
<reference evidence="4" key="2">
    <citation type="submission" date="2023-05" db="EMBL/GenBank/DDBJ databases">
        <authorList>
            <consortium name="Lawrence Berkeley National Laboratory"/>
            <person name="Steindorff A."/>
            <person name="Hensen N."/>
            <person name="Bonometti L."/>
            <person name="Westerberg I."/>
            <person name="Brannstrom I.O."/>
            <person name="Guillou S."/>
            <person name="Cros-Aarteil S."/>
            <person name="Calhoun S."/>
            <person name="Haridas S."/>
            <person name="Kuo A."/>
            <person name="Mondo S."/>
            <person name="Pangilinan J."/>
            <person name="Riley R."/>
            <person name="Labutti K."/>
            <person name="Andreopoulos B."/>
            <person name="Lipzen A."/>
            <person name="Chen C."/>
            <person name="Yanf M."/>
            <person name="Daum C."/>
            <person name="Ng V."/>
            <person name="Clum A."/>
            <person name="Ohm R."/>
            <person name="Martin F."/>
            <person name="Silar P."/>
            <person name="Natvig D."/>
            <person name="Lalanne C."/>
            <person name="Gautier V."/>
            <person name="Ament-Velasquez S.L."/>
            <person name="Kruys A."/>
            <person name="Hutchinson M.I."/>
            <person name="Powell A.J."/>
            <person name="Barry K."/>
            <person name="Miller A.N."/>
            <person name="Grigoriev I.V."/>
            <person name="Debuchy R."/>
            <person name="Gladieux P."/>
            <person name="Thoren M.H."/>
            <person name="Johannesson H."/>
        </authorList>
    </citation>
    <scope>NUCLEOTIDE SEQUENCE</scope>
    <source>
        <strain evidence="4">CBS 315.58</strain>
    </source>
</reference>
<sequence length="1080" mass="115108">MSLFGRQEQPASNVCGFYHIFHDRPGRQFLAPLSINAHTTIISSTSRTTLTQTFQSPSFPAKELKYAFPLYDGVSVVGFVCTINGDRVICGVVKERSQARETFDKAVAHGHVAGLLEQSFEASDVFTTTVGNIPANATLQVEITYLGELKHDAQADGIRFTIPTSIAPRYGNYPGELLRSTQFGATKGISITVDAEMPNGSQIKSVQSPSHPIAVTVGNTSVGAAKGAEMSLQKASATLSLGTTELDKDFILHLVATNTTNPAAVLETHPTIPNHRALMTTLVPKFNLPSSKPEIVFVCDRSGSMGDGKRIPNLKTALHLFLKSLPLGVKFNICSFGSGFDFMFPEGSRTYDATSLAYATQYVDGIQANYGGTEMYRPLEDTFNRRYTDMDLEAFLLTDGEIWDQKRVFEMINTHVGKSQGAIRVFSLGIGNAVSHALIEGIAQAGHGFSQSVADDENMNSKVVRMLKASLSPHVKDYTLEIKYGKEDSGFTTEFDDDFELVEKVRDALVINVAEPKSEKAPKKAISLFDEAVDFDTQMTESGLDTSAGGKYSHVPQVSEPKIIQAPFVIPPLFPFSRTTVYLLLSPEASRETPKSVVLRGTCASGPLELEVPVTVLAEPSETIHQLAARKAVKELEEGRGWIYHAKDANKEDASLLRTKYSGRFSDMVEREAVRLGVTYQVGGKWCSFVAVENGEEVKESHPEGEADRSSDDDSETDLDFNATRAPRRKLANAAYRKSAPSAPWATPVFAQQQIQKASAASLFGRSAGGAVGFGAQPQPETQMMQMTSSFGKPLRAAGGLFGSSSTTGGGLFGASVSSPAPPAPAAVGGLFGGVGSSSSSTGGGLFGARASLPAPPALAPGAGPFGASTTSSLSLWSGDEPSASAATPPSATPFGAPGPQNAAMKTAVTPYRWTPARSADKGPTVFVTREQLAGYEAEMNQAATMPLPDEDEDDLGPALHSMPPQGRKGAAGAVVGGSAGDKLADIVALQQFSGQWSGTENLLVLLGLDKQTVTSKVGSLGLLDKGDDVFATGLVLAYLEFYMAGRKDEWEMIADKARGWIAQQGVNADDFVEKAKKLF</sequence>
<organism evidence="4 5">
    <name type="scientific">Triangularia verruculosa</name>
    <dbReference type="NCBI Taxonomy" id="2587418"/>
    <lineage>
        <taxon>Eukaryota</taxon>
        <taxon>Fungi</taxon>
        <taxon>Dikarya</taxon>
        <taxon>Ascomycota</taxon>
        <taxon>Pezizomycotina</taxon>
        <taxon>Sordariomycetes</taxon>
        <taxon>Sordariomycetidae</taxon>
        <taxon>Sordariales</taxon>
        <taxon>Podosporaceae</taxon>
        <taxon>Triangularia</taxon>
    </lineage>
</organism>
<feature type="region of interest" description="Disordered" evidence="1">
    <location>
        <begin position="697"/>
        <end position="724"/>
    </location>
</feature>
<proteinExistence type="predicted"/>
<evidence type="ECO:0000313" key="5">
    <source>
        <dbReference type="Proteomes" id="UP001303160"/>
    </source>
</evidence>
<dbReference type="EMBL" id="MU863956">
    <property type="protein sequence ID" value="KAK4197814.1"/>
    <property type="molecule type" value="Genomic_DNA"/>
</dbReference>
<dbReference type="PROSITE" id="PS51468">
    <property type="entry name" value="VIT"/>
    <property type="match status" value="1"/>
</dbReference>
<dbReference type="AlphaFoldDB" id="A0AAN7AST4"/>
<evidence type="ECO:0000313" key="4">
    <source>
        <dbReference type="EMBL" id="KAK4197814.1"/>
    </source>
</evidence>
<feature type="domain" description="VWFA" evidence="2">
    <location>
        <begin position="294"/>
        <end position="475"/>
    </location>
</feature>
<feature type="region of interest" description="Disordered" evidence="1">
    <location>
        <begin position="862"/>
        <end position="903"/>
    </location>
</feature>
<dbReference type="Gene3D" id="3.40.50.410">
    <property type="entry name" value="von Willebrand factor, type A domain"/>
    <property type="match status" value="1"/>
</dbReference>
<feature type="compositionally biased region" description="Basic and acidic residues" evidence="1">
    <location>
        <begin position="697"/>
        <end position="712"/>
    </location>
</feature>
<comment type="caution">
    <text evidence="4">The sequence shown here is derived from an EMBL/GenBank/DDBJ whole genome shotgun (WGS) entry which is preliminary data.</text>
</comment>
<keyword evidence="5" id="KW-1185">Reference proteome</keyword>
<dbReference type="SUPFAM" id="SSF53300">
    <property type="entry name" value="vWA-like"/>
    <property type="match status" value="1"/>
</dbReference>
<dbReference type="SMART" id="SM00327">
    <property type="entry name" value="VWA"/>
    <property type="match status" value="1"/>
</dbReference>
<protein>
    <submittedName>
        <fullName evidence="4">von Willebrand factor type A domain-containing protein</fullName>
    </submittedName>
</protein>
<dbReference type="SMART" id="SM00609">
    <property type="entry name" value="VIT"/>
    <property type="match status" value="1"/>
</dbReference>
<feature type="compositionally biased region" description="Low complexity" evidence="1">
    <location>
        <begin position="882"/>
        <end position="900"/>
    </location>
</feature>
<dbReference type="Pfam" id="PF08487">
    <property type="entry name" value="VIT"/>
    <property type="match status" value="1"/>
</dbReference>
<feature type="domain" description="VIT" evidence="3">
    <location>
        <begin position="16"/>
        <end position="147"/>
    </location>
</feature>
<dbReference type="InterPro" id="IPR036465">
    <property type="entry name" value="vWFA_dom_sf"/>
</dbReference>
<gene>
    <name evidence="4" type="ORF">QBC40DRAFT_284868</name>
</gene>